<reference evidence="5" key="1">
    <citation type="journal article" date="2019" name="Int. J. Syst. Evol. Microbiol.">
        <title>The Global Catalogue of Microorganisms (GCM) 10K type strain sequencing project: providing services to taxonomists for standard genome sequencing and annotation.</title>
        <authorList>
            <consortium name="The Broad Institute Genomics Platform"/>
            <consortium name="The Broad Institute Genome Sequencing Center for Infectious Disease"/>
            <person name="Wu L."/>
            <person name="Ma J."/>
        </authorList>
    </citation>
    <scope>NUCLEOTIDE SEQUENCE [LARGE SCALE GENOMIC DNA]</scope>
    <source>
        <strain evidence="5">JCM 32206</strain>
    </source>
</reference>
<dbReference type="PANTHER" id="PTHR43877:SF1">
    <property type="entry name" value="ACETYLTRANSFERASE"/>
    <property type="match status" value="1"/>
</dbReference>
<dbReference type="InterPro" id="IPR050832">
    <property type="entry name" value="Bact_Acetyltransf"/>
</dbReference>
<keyword evidence="2" id="KW-0012">Acyltransferase</keyword>
<keyword evidence="1" id="KW-0808">Transferase</keyword>
<dbReference type="EMBL" id="BAABFB010000029">
    <property type="protein sequence ID" value="GAA4476285.1"/>
    <property type="molecule type" value="Genomic_DNA"/>
</dbReference>
<organism evidence="4 5">
    <name type="scientific">Rhodococcus olei</name>
    <dbReference type="NCBI Taxonomy" id="2161675"/>
    <lineage>
        <taxon>Bacteria</taxon>
        <taxon>Bacillati</taxon>
        <taxon>Actinomycetota</taxon>
        <taxon>Actinomycetes</taxon>
        <taxon>Mycobacteriales</taxon>
        <taxon>Nocardiaceae</taxon>
        <taxon>Rhodococcus</taxon>
    </lineage>
</organism>
<feature type="domain" description="N-acetyltransferase" evidence="3">
    <location>
        <begin position="1"/>
        <end position="156"/>
    </location>
</feature>
<evidence type="ECO:0000313" key="4">
    <source>
        <dbReference type="EMBL" id="GAA4476285.1"/>
    </source>
</evidence>
<evidence type="ECO:0000259" key="3">
    <source>
        <dbReference type="PROSITE" id="PS51186"/>
    </source>
</evidence>
<dbReference type="InterPro" id="IPR000182">
    <property type="entry name" value="GNAT_dom"/>
</dbReference>
<sequence length="156" mass="16785">MRAPAAADASAIARVHVATWRATYGHLIAESFFDDDALRRRETMWREILVGQDSARRLVVAEVDGTIVGFAHAGSPLGAHPVRGLQLYTLYVLPAHHGSGVGQALLDAVLGDEAAELWVARDNPRALGFYRRNGFGPDGATADDEETGLAGLRLVR</sequence>
<accession>A0ABP8NWM4</accession>
<dbReference type="SUPFAM" id="SSF55729">
    <property type="entry name" value="Acyl-CoA N-acyltransferases (Nat)"/>
    <property type="match status" value="1"/>
</dbReference>
<dbReference type="PROSITE" id="PS51186">
    <property type="entry name" value="GNAT"/>
    <property type="match status" value="1"/>
</dbReference>
<dbReference type="InterPro" id="IPR016181">
    <property type="entry name" value="Acyl_CoA_acyltransferase"/>
</dbReference>
<dbReference type="Proteomes" id="UP001501183">
    <property type="component" value="Unassembled WGS sequence"/>
</dbReference>
<dbReference type="Pfam" id="PF00583">
    <property type="entry name" value="Acetyltransf_1"/>
    <property type="match status" value="1"/>
</dbReference>
<evidence type="ECO:0000256" key="1">
    <source>
        <dbReference type="ARBA" id="ARBA00022679"/>
    </source>
</evidence>
<protein>
    <recommendedName>
        <fullName evidence="3">N-acetyltransferase domain-containing protein</fullName>
    </recommendedName>
</protein>
<evidence type="ECO:0000256" key="2">
    <source>
        <dbReference type="ARBA" id="ARBA00023315"/>
    </source>
</evidence>
<gene>
    <name evidence="4" type="ORF">GCM10023094_15770</name>
</gene>
<name>A0ABP8NWM4_9NOCA</name>
<dbReference type="CDD" id="cd04301">
    <property type="entry name" value="NAT_SF"/>
    <property type="match status" value="1"/>
</dbReference>
<comment type="caution">
    <text evidence="4">The sequence shown here is derived from an EMBL/GenBank/DDBJ whole genome shotgun (WGS) entry which is preliminary data.</text>
</comment>
<dbReference type="Gene3D" id="3.40.630.30">
    <property type="match status" value="1"/>
</dbReference>
<keyword evidence="5" id="KW-1185">Reference proteome</keyword>
<evidence type="ECO:0000313" key="5">
    <source>
        <dbReference type="Proteomes" id="UP001501183"/>
    </source>
</evidence>
<dbReference type="PANTHER" id="PTHR43877">
    <property type="entry name" value="AMINOALKYLPHOSPHONATE N-ACETYLTRANSFERASE-RELATED-RELATED"/>
    <property type="match status" value="1"/>
</dbReference>
<proteinExistence type="predicted"/>